<comment type="function">
    <text evidence="11">Catalyzes the reversible phosphorylation of UMP to UDP.</text>
</comment>
<name>A0A1F8GUL4_9BACT</name>
<feature type="binding site" evidence="11">
    <location>
        <position position="74"/>
    </location>
    <ligand>
        <name>UMP</name>
        <dbReference type="ChEBI" id="CHEBI:57865"/>
    </ligand>
</feature>
<dbReference type="PANTHER" id="PTHR42833:SF4">
    <property type="entry name" value="URIDYLATE KINASE PUMPKIN, CHLOROPLASTIC"/>
    <property type="match status" value="1"/>
</dbReference>
<dbReference type="GO" id="GO:0005524">
    <property type="term" value="F:ATP binding"/>
    <property type="evidence" value="ECO:0007669"/>
    <property type="project" value="UniProtKB-KW"/>
</dbReference>
<feature type="binding site" evidence="11">
    <location>
        <position position="163"/>
    </location>
    <ligand>
        <name>ATP</name>
        <dbReference type="ChEBI" id="CHEBI:30616"/>
    </ligand>
</feature>
<keyword evidence="4 11" id="KW-0963">Cytoplasm</keyword>
<comment type="activity regulation">
    <text evidence="11">Inhibited by UTP.</text>
</comment>
<dbReference type="FunFam" id="3.40.1160.10:FF:000001">
    <property type="entry name" value="Uridylate kinase"/>
    <property type="match status" value="1"/>
</dbReference>
<dbReference type="InterPro" id="IPR015963">
    <property type="entry name" value="Uridylate_kinase_bac"/>
</dbReference>
<dbReference type="EC" id="2.7.4.22" evidence="11"/>
<comment type="subcellular location">
    <subcellularLocation>
        <location evidence="1 11">Cytoplasm</location>
    </subcellularLocation>
</comment>
<feature type="binding site" evidence="11">
    <location>
        <position position="54"/>
    </location>
    <ligand>
        <name>ATP</name>
        <dbReference type="ChEBI" id="CHEBI:30616"/>
    </ligand>
</feature>
<dbReference type="PANTHER" id="PTHR42833">
    <property type="entry name" value="URIDYLATE KINASE"/>
    <property type="match status" value="1"/>
</dbReference>
<evidence type="ECO:0000256" key="5">
    <source>
        <dbReference type="ARBA" id="ARBA00022679"/>
    </source>
</evidence>
<feature type="binding site" evidence="11">
    <location>
        <begin position="10"/>
        <end position="13"/>
    </location>
    <ligand>
        <name>ATP</name>
        <dbReference type="ChEBI" id="CHEBI:30616"/>
    </ligand>
</feature>
<evidence type="ECO:0000256" key="11">
    <source>
        <dbReference type="HAMAP-Rule" id="MF_01220"/>
    </source>
</evidence>
<accession>A0A1F8GUL4</accession>
<comment type="pathway">
    <text evidence="2 11">Pyrimidine metabolism; CTP biosynthesis via de novo pathway; UDP from UMP (UMPK route): step 1/1.</text>
</comment>
<feature type="binding site" evidence="11">
    <location>
        <position position="53"/>
    </location>
    <ligand>
        <name>UMP</name>
        <dbReference type="ChEBI" id="CHEBI:57865"/>
    </ligand>
</feature>
<dbReference type="GO" id="GO:0006225">
    <property type="term" value="P:UDP biosynthetic process"/>
    <property type="evidence" value="ECO:0007669"/>
    <property type="project" value="TreeGrafter"/>
</dbReference>
<comment type="caution">
    <text evidence="13">The sequence shown here is derived from an EMBL/GenBank/DDBJ whole genome shotgun (WGS) entry which is preliminary data.</text>
</comment>
<dbReference type="Gene3D" id="3.40.1160.10">
    <property type="entry name" value="Acetylglutamate kinase-like"/>
    <property type="match status" value="1"/>
</dbReference>
<evidence type="ECO:0000256" key="3">
    <source>
        <dbReference type="ARBA" id="ARBA00007614"/>
    </source>
</evidence>
<dbReference type="UniPathway" id="UPA00159">
    <property type="reaction ID" value="UER00275"/>
</dbReference>
<evidence type="ECO:0000256" key="10">
    <source>
        <dbReference type="ARBA" id="ARBA00047767"/>
    </source>
</evidence>
<dbReference type="HAMAP" id="MF_01220_B">
    <property type="entry name" value="PyrH_B"/>
    <property type="match status" value="1"/>
</dbReference>
<sequence length="240" mass="25887">MKKLKRAVLKISGEVMSGNGKTGFDKEPIQFIAGEIHDAFRATGCQLSIVIGGGNLVRGSRLIDAIGSSMVIADQAGMLATIINGLVLQDFLERNHELDVRVMSAVEIRAFAEPYIRRRAMGHMEKGRIVILAGGSANPRFTTDSAAVLRAIELEAEIVIKGTKVDGIYSKDPNEHNDSVFIPRISQHDFVAQKLGILDRTAVTLAGENTMTIQVLNILKKGNLAKALQGETIGSVVIPD</sequence>
<feature type="binding site" evidence="11">
    <location>
        <position position="169"/>
    </location>
    <ligand>
        <name>ATP</name>
        <dbReference type="ChEBI" id="CHEBI:30616"/>
    </ligand>
</feature>
<dbReference type="InterPro" id="IPR036393">
    <property type="entry name" value="AceGlu_kinase-like_sf"/>
</dbReference>
<keyword evidence="5 11" id="KW-0808">Transferase</keyword>
<keyword evidence="9 11" id="KW-0665">Pyrimidine biosynthesis</keyword>
<dbReference type="CDD" id="cd04254">
    <property type="entry name" value="AAK_UMPK-PyrH-Ec"/>
    <property type="match status" value="1"/>
</dbReference>
<dbReference type="GO" id="GO:0044210">
    <property type="term" value="P:'de novo' CTP biosynthetic process"/>
    <property type="evidence" value="ECO:0007669"/>
    <property type="project" value="UniProtKB-UniRule"/>
</dbReference>
<keyword evidence="7 11" id="KW-0418">Kinase</keyword>
<gene>
    <name evidence="11" type="primary">pyrH</name>
    <name evidence="13" type="ORF">A3A33_01945</name>
</gene>
<protein>
    <recommendedName>
        <fullName evidence="11">Uridylate kinase</fullName>
        <shortName evidence="11">UK</shortName>
        <ecNumber evidence="11">2.7.4.22</ecNumber>
    </recommendedName>
    <alternativeName>
        <fullName evidence="11">Uridine monophosphate kinase</fullName>
        <shortName evidence="11">UMP kinase</shortName>
        <shortName evidence="11">UMPK</shortName>
    </alternativeName>
</protein>
<dbReference type="Pfam" id="PF00696">
    <property type="entry name" value="AA_kinase"/>
    <property type="match status" value="1"/>
</dbReference>
<dbReference type="GO" id="GO:0033862">
    <property type="term" value="F:UMP kinase activity"/>
    <property type="evidence" value="ECO:0007669"/>
    <property type="project" value="UniProtKB-EC"/>
</dbReference>
<feature type="binding site" evidence="11">
    <location>
        <position position="58"/>
    </location>
    <ligand>
        <name>ATP</name>
        <dbReference type="ChEBI" id="CHEBI:30616"/>
    </ligand>
</feature>
<dbReference type="InterPro" id="IPR011817">
    <property type="entry name" value="Uridylate_kinase"/>
</dbReference>
<comment type="catalytic activity">
    <reaction evidence="10 11">
        <text>UMP + ATP = UDP + ADP</text>
        <dbReference type="Rhea" id="RHEA:24400"/>
        <dbReference type="ChEBI" id="CHEBI:30616"/>
        <dbReference type="ChEBI" id="CHEBI:57865"/>
        <dbReference type="ChEBI" id="CHEBI:58223"/>
        <dbReference type="ChEBI" id="CHEBI:456216"/>
        <dbReference type="EC" id="2.7.4.22"/>
    </reaction>
</comment>
<dbReference type="GO" id="GO:0005737">
    <property type="term" value="C:cytoplasm"/>
    <property type="evidence" value="ECO:0007669"/>
    <property type="project" value="UniProtKB-SubCell"/>
</dbReference>
<feature type="binding site" evidence="11">
    <location>
        <begin position="136"/>
        <end position="143"/>
    </location>
    <ligand>
        <name>UMP</name>
        <dbReference type="ChEBI" id="CHEBI:57865"/>
    </ligand>
</feature>
<keyword evidence="8 11" id="KW-0067">ATP-binding</keyword>
<evidence type="ECO:0000256" key="8">
    <source>
        <dbReference type="ARBA" id="ARBA00022840"/>
    </source>
</evidence>
<feature type="domain" description="Aspartate/glutamate/uridylate kinase" evidence="12">
    <location>
        <begin position="5"/>
        <end position="217"/>
    </location>
</feature>
<dbReference type="InterPro" id="IPR001048">
    <property type="entry name" value="Asp/Glu/Uridylate_kinase"/>
</dbReference>
<feature type="binding site" evidence="11">
    <location>
        <position position="172"/>
    </location>
    <ligand>
        <name>ATP</name>
        <dbReference type="ChEBI" id="CHEBI:30616"/>
    </ligand>
</feature>
<proteinExistence type="inferred from homology"/>
<reference evidence="13 14" key="1">
    <citation type="journal article" date="2016" name="Nat. Commun.">
        <title>Thousands of microbial genomes shed light on interconnected biogeochemical processes in an aquifer system.</title>
        <authorList>
            <person name="Anantharaman K."/>
            <person name="Brown C.T."/>
            <person name="Hug L.A."/>
            <person name="Sharon I."/>
            <person name="Castelle C.J."/>
            <person name="Probst A.J."/>
            <person name="Thomas B.C."/>
            <person name="Singh A."/>
            <person name="Wilkins M.J."/>
            <person name="Karaoz U."/>
            <person name="Brodie E.L."/>
            <person name="Williams K.H."/>
            <person name="Hubbard S.S."/>
            <person name="Banfield J.F."/>
        </authorList>
    </citation>
    <scope>NUCLEOTIDE SEQUENCE [LARGE SCALE GENOMIC DNA]</scope>
</reference>
<evidence type="ECO:0000256" key="7">
    <source>
        <dbReference type="ARBA" id="ARBA00022777"/>
    </source>
</evidence>
<dbReference type="STRING" id="1802701.A3A33_01945"/>
<organism evidence="13 14">
    <name type="scientific">Candidatus Yanofskybacteria bacterium RIFCSPLOWO2_01_FULL_49_25</name>
    <dbReference type="NCBI Taxonomy" id="1802701"/>
    <lineage>
        <taxon>Bacteria</taxon>
        <taxon>Candidatus Yanofskyibacteriota</taxon>
    </lineage>
</organism>
<evidence type="ECO:0000256" key="1">
    <source>
        <dbReference type="ARBA" id="ARBA00004496"/>
    </source>
</evidence>
<dbReference type="EMBL" id="MGKP01000013">
    <property type="protein sequence ID" value="OGN28690.1"/>
    <property type="molecule type" value="Genomic_DNA"/>
</dbReference>
<dbReference type="SUPFAM" id="SSF53633">
    <property type="entry name" value="Carbamate kinase-like"/>
    <property type="match status" value="1"/>
</dbReference>
<evidence type="ECO:0000256" key="4">
    <source>
        <dbReference type="ARBA" id="ARBA00022490"/>
    </source>
</evidence>
<dbReference type="Proteomes" id="UP000179047">
    <property type="component" value="Unassembled WGS sequence"/>
</dbReference>
<evidence type="ECO:0000256" key="6">
    <source>
        <dbReference type="ARBA" id="ARBA00022741"/>
    </source>
</evidence>
<evidence type="ECO:0000313" key="13">
    <source>
        <dbReference type="EMBL" id="OGN28690.1"/>
    </source>
</evidence>
<evidence type="ECO:0000256" key="9">
    <source>
        <dbReference type="ARBA" id="ARBA00022975"/>
    </source>
</evidence>
<comment type="subunit">
    <text evidence="11">Homohexamer.</text>
</comment>
<dbReference type="AlphaFoldDB" id="A0A1F8GUL4"/>
<evidence type="ECO:0000313" key="14">
    <source>
        <dbReference type="Proteomes" id="UP000179047"/>
    </source>
</evidence>
<comment type="similarity">
    <text evidence="3 11">Belongs to the UMP kinase family.</text>
</comment>
<comment type="caution">
    <text evidence="11">Lacks conserved residue(s) required for the propagation of feature annotation.</text>
</comment>
<evidence type="ECO:0000256" key="2">
    <source>
        <dbReference type="ARBA" id="ARBA00004791"/>
    </source>
</evidence>
<keyword evidence="6 11" id="KW-0547">Nucleotide-binding</keyword>
<evidence type="ECO:0000259" key="12">
    <source>
        <dbReference type="Pfam" id="PF00696"/>
    </source>
</evidence>
<dbReference type="PIRSF" id="PIRSF005650">
    <property type="entry name" value="Uridylate_kin"/>
    <property type="match status" value="1"/>
</dbReference>